<name>A0ABZ2YB05_9BACT</name>
<evidence type="ECO:0000313" key="13">
    <source>
        <dbReference type="EMBL" id="WZL75446.1"/>
    </source>
</evidence>
<feature type="binding site" evidence="9">
    <location>
        <position position="69"/>
    </location>
    <ligand>
        <name>Mg(2+)</name>
        <dbReference type="ChEBI" id="CHEBI:18420"/>
    </ligand>
</feature>
<dbReference type="InterPro" id="IPR022998">
    <property type="entry name" value="ThiamineP_synth_TenI"/>
</dbReference>
<evidence type="ECO:0000256" key="7">
    <source>
        <dbReference type="ARBA" id="ARBA00047851"/>
    </source>
</evidence>
<proteinExistence type="inferred from homology"/>
<dbReference type="Proteomes" id="UP001461341">
    <property type="component" value="Chromosome"/>
</dbReference>
<feature type="binding site" evidence="9">
    <location>
        <position position="163"/>
    </location>
    <ligand>
        <name>2-[(2R,5Z)-2-carboxy-4-methylthiazol-5(2H)-ylidene]ethyl phosphate</name>
        <dbReference type="ChEBI" id="CHEBI:62899"/>
    </ligand>
</feature>
<dbReference type="HAMAP" id="MF_00097">
    <property type="entry name" value="TMP_synthase"/>
    <property type="match status" value="1"/>
</dbReference>
<protein>
    <recommendedName>
        <fullName evidence="9">Thiamine-phosphate synthase</fullName>
        <shortName evidence="9">TP synthase</shortName>
        <shortName evidence="9">TPS</shortName>
        <ecNumber evidence="9">2.5.1.3</ecNumber>
    </recommendedName>
    <alternativeName>
        <fullName evidence="9">Thiamine-phosphate pyrophosphorylase</fullName>
        <shortName evidence="9">TMP pyrophosphorylase</shortName>
        <shortName evidence="9">TMP-PPase</shortName>
    </alternativeName>
</protein>
<dbReference type="SUPFAM" id="SSF51391">
    <property type="entry name" value="Thiamin phosphate synthase"/>
    <property type="match status" value="1"/>
</dbReference>
<dbReference type="PANTHER" id="PTHR20857:SF23">
    <property type="entry name" value="THIAMINE BIOSYNTHETIC BIFUNCTIONAL ENZYME"/>
    <property type="match status" value="1"/>
</dbReference>
<keyword evidence="5 9" id="KW-0784">Thiamine biosynthesis</keyword>
<feature type="binding site" evidence="9">
    <location>
        <begin position="183"/>
        <end position="184"/>
    </location>
    <ligand>
        <name>2-[(2R,5Z)-2-carboxy-4-methylthiazol-5(2H)-ylidene]ethyl phosphate</name>
        <dbReference type="ChEBI" id="CHEBI:62899"/>
    </ligand>
</feature>
<evidence type="ECO:0000313" key="14">
    <source>
        <dbReference type="Proteomes" id="UP001461341"/>
    </source>
</evidence>
<comment type="catalytic activity">
    <reaction evidence="7 9 10">
        <text>2-(2-carboxy-4-methylthiazol-5-yl)ethyl phosphate + 4-amino-2-methyl-5-(diphosphooxymethyl)pyrimidine + 2 H(+) = thiamine phosphate + CO2 + diphosphate</text>
        <dbReference type="Rhea" id="RHEA:47848"/>
        <dbReference type="ChEBI" id="CHEBI:15378"/>
        <dbReference type="ChEBI" id="CHEBI:16526"/>
        <dbReference type="ChEBI" id="CHEBI:33019"/>
        <dbReference type="ChEBI" id="CHEBI:37575"/>
        <dbReference type="ChEBI" id="CHEBI:57841"/>
        <dbReference type="ChEBI" id="CHEBI:62890"/>
        <dbReference type="EC" id="2.5.1.3"/>
    </reaction>
</comment>
<dbReference type="InterPro" id="IPR036206">
    <property type="entry name" value="ThiamineP_synth_sf"/>
</dbReference>
<feature type="binding site" evidence="9">
    <location>
        <position position="88"/>
    </location>
    <ligand>
        <name>Mg(2+)</name>
        <dbReference type="ChEBI" id="CHEBI:18420"/>
    </ligand>
</feature>
<organism evidence="13 14">
    <name type="scientific">Thermatribacter velox</name>
    <dbReference type="NCBI Taxonomy" id="3039681"/>
    <lineage>
        <taxon>Bacteria</taxon>
        <taxon>Pseudomonadati</taxon>
        <taxon>Atribacterota</taxon>
        <taxon>Atribacteria</taxon>
        <taxon>Atribacterales</taxon>
        <taxon>Thermatribacteraceae</taxon>
        <taxon>Thermatribacter</taxon>
    </lineage>
</organism>
<evidence type="ECO:0000256" key="2">
    <source>
        <dbReference type="ARBA" id="ARBA00022679"/>
    </source>
</evidence>
<dbReference type="RefSeq" id="WP_369017593.1">
    <property type="nucleotide sequence ID" value="NZ_CP121689.1"/>
</dbReference>
<dbReference type="InterPro" id="IPR034291">
    <property type="entry name" value="TMP_synthase"/>
</dbReference>
<evidence type="ECO:0000256" key="6">
    <source>
        <dbReference type="ARBA" id="ARBA00047334"/>
    </source>
</evidence>
<evidence type="ECO:0000256" key="4">
    <source>
        <dbReference type="ARBA" id="ARBA00022842"/>
    </source>
</evidence>
<feature type="binding site" evidence="9">
    <location>
        <position position="106"/>
    </location>
    <ligand>
        <name>4-amino-2-methyl-5-(diphosphooxymethyl)pyrimidine</name>
        <dbReference type="ChEBI" id="CHEBI:57841"/>
    </ligand>
</feature>
<feature type="domain" description="Thiamine phosphate synthase/TenI" evidence="12">
    <location>
        <begin position="6"/>
        <end position="186"/>
    </location>
</feature>
<keyword evidence="4 9" id="KW-0460">Magnesium</keyword>
<dbReference type="InterPro" id="IPR013785">
    <property type="entry name" value="Aldolase_TIM"/>
</dbReference>
<dbReference type="Pfam" id="PF02581">
    <property type="entry name" value="TMP-TENI"/>
    <property type="match status" value="1"/>
</dbReference>
<comment type="function">
    <text evidence="9">Condenses 4-methyl-5-(beta-hydroxyethyl)thiazole monophosphate (THZ-P) and 2-methyl-4-amino-5-hydroxymethyl pyrimidine pyrophosphate (HMP-PP) to form thiamine monophosphate (TMP).</text>
</comment>
<evidence type="ECO:0000256" key="5">
    <source>
        <dbReference type="ARBA" id="ARBA00022977"/>
    </source>
</evidence>
<evidence type="ECO:0000259" key="12">
    <source>
        <dbReference type="Pfam" id="PF02581"/>
    </source>
</evidence>
<evidence type="ECO:0000256" key="9">
    <source>
        <dbReference type="HAMAP-Rule" id="MF_00097"/>
    </source>
</evidence>
<keyword evidence="2 9" id="KW-0808">Transferase</keyword>
<feature type="binding site" evidence="9">
    <location>
        <position position="68"/>
    </location>
    <ligand>
        <name>4-amino-2-methyl-5-(diphosphooxymethyl)pyrimidine</name>
        <dbReference type="ChEBI" id="CHEBI:57841"/>
    </ligand>
</feature>
<evidence type="ECO:0000256" key="11">
    <source>
        <dbReference type="RuleBase" id="RU004253"/>
    </source>
</evidence>
<gene>
    <name evidence="9 13" type="primary">thiE</name>
    <name evidence="13" type="ORF">QBE54_07570</name>
</gene>
<dbReference type="NCBIfam" id="TIGR00693">
    <property type="entry name" value="thiE"/>
    <property type="match status" value="1"/>
</dbReference>
<reference evidence="13 14" key="1">
    <citation type="submission" date="2023-03" db="EMBL/GenBank/DDBJ databases">
        <title>Novel Species.</title>
        <authorList>
            <person name="Ma S."/>
        </authorList>
    </citation>
    <scope>NUCLEOTIDE SEQUENCE [LARGE SCALE GENOMIC DNA]</scope>
    <source>
        <strain evidence="13 14">B11</strain>
    </source>
</reference>
<evidence type="ECO:0000256" key="10">
    <source>
        <dbReference type="RuleBase" id="RU003826"/>
    </source>
</evidence>
<comment type="similarity">
    <text evidence="9 10">Belongs to the thiamine-phosphate synthase family.</text>
</comment>
<evidence type="ECO:0000256" key="8">
    <source>
        <dbReference type="ARBA" id="ARBA00047883"/>
    </source>
</evidence>
<keyword evidence="3 9" id="KW-0479">Metal-binding</keyword>
<dbReference type="EC" id="2.5.1.3" evidence="9"/>
<dbReference type="PANTHER" id="PTHR20857">
    <property type="entry name" value="THIAMINE-PHOSPHATE PYROPHOSPHORYLASE"/>
    <property type="match status" value="1"/>
</dbReference>
<comment type="cofactor">
    <cofactor evidence="9">
        <name>Mg(2+)</name>
        <dbReference type="ChEBI" id="CHEBI:18420"/>
    </cofactor>
    <text evidence="9">Binds 1 Mg(2+) ion per subunit.</text>
</comment>
<dbReference type="EMBL" id="CP121689">
    <property type="protein sequence ID" value="WZL75446.1"/>
    <property type="molecule type" value="Genomic_DNA"/>
</dbReference>
<feature type="binding site" evidence="9">
    <location>
        <begin position="36"/>
        <end position="40"/>
    </location>
    <ligand>
        <name>4-amino-2-methyl-5-(diphosphooxymethyl)pyrimidine</name>
        <dbReference type="ChEBI" id="CHEBI:57841"/>
    </ligand>
</feature>
<evidence type="ECO:0000256" key="1">
    <source>
        <dbReference type="ARBA" id="ARBA00005165"/>
    </source>
</evidence>
<comment type="catalytic activity">
    <reaction evidence="8 9 10">
        <text>2-[(2R,5Z)-2-carboxy-4-methylthiazol-5(2H)-ylidene]ethyl phosphate + 4-amino-2-methyl-5-(diphosphooxymethyl)pyrimidine + 2 H(+) = thiamine phosphate + CO2 + diphosphate</text>
        <dbReference type="Rhea" id="RHEA:47844"/>
        <dbReference type="ChEBI" id="CHEBI:15378"/>
        <dbReference type="ChEBI" id="CHEBI:16526"/>
        <dbReference type="ChEBI" id="CHEBI:33019"/>
        <dbReference type="ChEBI" id="CHEBI:37575"/>
        <dbReference type="ChEBI" id="CHEBI:57841"/>
        <dbReference type="ChEBI" id="CHEBI:62899"/>
        <dbReference type="EC" id="2.5.1.3"/>
    </reaction>
</comment>
<evidence type="ECO:0000256" key="3">
    <source>
        <dbReference type="ARBA" id="ARBA00022723"/>
    </source>
</evidence>
<feature type="binding site" evidence="9">
    <location>
        <begin position="132"/>
        <end position="134"/>
    </location>
    <ligand>
        <name>2-[(2R,5Z)-2-carboxy-4-methylthiazol-5(2H)-ylidene]ethyl phosphate</name>
        <dbReference type="ChEBI" id="CHEBI:62899"/>
    </ligand>
</feature>
<dbReference type="GO" id="GO:0004789">
    <property type="term" value="F:thiamine-phosphate diphosphorylase activity"/>
    <property type="evidence" value="ECO:0007669"/>
    <property type="project" value="UniProtKB-EC"/>
</dbReference>
<accession>A0ABZ2YB05</accession>
<feature type="binding site" evidence="9">
    <location>
        <position position="135"/>
    </location>
    <ligand>
        <name>4-amino-2-methyl-5-(diphosphooxymethyl)pyrimidine</name>
        <dbReference type="ChEBI" id="CHEBI:57841"/>
    </ligand>
</feature>
<sequence length="209" mass="22650">MRDFSLYVILDKAVQRGRSHLEVAREAIRGGATVIQLREKNLPTRPIFEEALKLRQLTRELGALFIVNDRLDVALAVSSDGVHLGEEDLPVDVARKLASNIIIGCSCDTVERARELERLGADYLGVGTVFPTATKKDAGEPIGLSRLKEIKQAVRIPVIAIGGINLSNLDAVLETGVDGVAVVSAIVGAESVFEAASLFRKKIDAWRKP</sequence>
<dbReference type="Gene3D" id="3.20.20.70">
    <property type="entry name" value="Aldolase class I"/>
    <property type="match status" value="1"/>
</dbReference>
<comment type="catalytic activity">
    <reaction evidence="6 9 10">
        <text>4-methyl-5-(2-phosphooxyethyl)-thiazole + 4-amino-2-methyl-5-(diphosphooxymethyl)pyrimidine + H(+) = thiamine phosphate + diphosphate</text>
        <dbReference type="Rhea" id="RHEA:22328"/>
        <dbReference type="ChEBI" id="CHEBI:15378"/>
        <dbReference type="ChEBI" id="CHEBI:33019"/>
        <dbReference type="ChEBI" id="CHEBI:37575"/>
        <dbReference type="ChEBI" id="CHEBI:57841"/>
        <dbReference type="ChEBI" id="CHEBI:58296"/>
        <dbReference type="EC" id="2.5.1.3"/>
    </reaction>
</comment>
<keyword evidence="14" id="KW-1185">Reference proteome</keyword>
<dbReference type="CDD" id="cd00564">
    <property type="entry name" value="TMP_TenI"/>
    <property type="match status" value="1"/>
</dbReference>
<comment type="pathway">
    <text evidence="1 9 11">Cofactor biosynthesis; thiamine diphosphate biosynthesis; thiamine phosphate from 4-amino-2-methyl-5-diphosphomethylpyrimidine and 4-methyl-5-(2-phosphoethyl)-thiazole: step 1/1.</text>
</comment>